<reference evidence="1" key="1">
    <citation type="submission" date="2020-12" db="EMBL/GenBank/DDBJ databases">
        <authorList>
            <person name="Huq M.A."/>
        </authorList>
    </citation>
    <scope>NUCLEOTIDE SEQUENCE</scope>
    <source>
        <strain evidence="1">MAHUQ-46</strain>
    </source>
</reference>
<proteinExistence type="predicted"/>
<sequence length="122" mass="14189">MANEIVNKEQLHALFLSGMPLKEIAKRMNSKPGSIRTMIYHERQRNPYEWPHRIHYPGKPKELPLMMHSYECTECATRFAVEDYEDVDHSATVCPICQSNQHLQDGNYGRFIPTSVTRRAEA</sequence>
<accession>A0A934J5P8</accession>
<evidence type="ECO:0000313" key="2">
    <source>
        <dbReference type="Proteomes" id="UP000640274"/>
    </source>
</evidence>
<organism evidence="1 2">
    <name type="scientific">Paenibacillus roseus</name>
    <dbReference type="NCBI Taxonomy" id="2798579"/>
    <lineage>
        <taxon>Bacteria</taxon>
        <taxon>Bacillati</taxon>
        <taxon>Bacillota</taxon>
        <taxon>Bacilli</taxon>
        <taxon>Bacillales</taxon>
        <taxon>Paenibacillaceae</taxon>
        <taxon>Paenibacillus</taxon>
    </lineage>
</organism>
<dbReference type="AlphaFoldDB" id="A0A934J5P8"/>
<keyword evidence="2" id="KW-1185">Reference proteome</keyword>
<gene>
    <name evidence="1" type="ORF">JFN88_05890</name>
</gene>
<dbReference type="RefSeq" id="WP_199018397.1">
    <property type="nucleotide sequence ID" value="NZ_JAELUP010000014.1"/>
</dbReference>
<comment type="caution">
    <text evidence="1">The sequence shown here is derived from an EMBL/GenBank/DDBJ whole genome shotgun (WGS) entry which is preliminary data.</text>
</comment>
<protein>
    <submittedName>
        <fullName evidence="1">Uncharacterized protein</fullName>
    </submittedName>
</protein>
<name>A0A934J5P8_9BACL</name>
<evidence type="ECO:0000313" key="1">
    <source>
        <dbReference type="EMBL" id="MBJ6360847.1"/>
    </source>
</evidence>
<dbReference type="EMBL" id="JAELUP010000014">
    <property type="protein sequence ID" value="MBJ6360847.1"/>
    <property type="molecule type" value="Genomic_DNA"/>
</dbReference>
<dbReference type="Proteomes" id="UP000640274">
    <property type="component" value="Unassembled WGS sequence"/>
</dbReference>